<dbReference type="InterPro" id="IPR008490">
    <property type="entry name" value="Transposase_InsH_N"/>
</dbReference>
<dbReference type="AlphaFoldDB" id="A0A081RSJ1"/>
<comment type="caution">
    <text evidence="2">The sequence shown here is derived from an EMBL/GenBank/DDBJ whole genome shotgun (WGS) entry which is preliminary data.</text>
</comment>
<evidence type="ECO:0000259" key="1">
    <source>
        <dbReference type="Pfam" id="PF05598"/>
    </source>
</evidence>
<protein>
    <recommendedName>
        <fullName evidence="1">Transposase InsH N-terminal domain-containing protein</fullName>
    </recommendedName>
</protein>
<dbReference type="EMBL" id="JGVH01000076">
    <property type="protein sequence ID" value="KER01644.1"/>
    <property type="molecule type" value="Genomic_DNA"/>
</dbReference>
<dbReference type="Proteomes" id="UP000028002">
    <property type="component" value="Unassembled WGS sequence"/>
</dbReference>
<evidence type="ECO:0000313" key="2">
    <source>
        <dbReference type="EMBL" id="KER01644.1"/>
    </source>
</evidence>
<feature type="domain" description="Transposase InsH N-terminal" evidence="1">
    <location>
        <begin position="16"/>
        <end position="73"/>
    </location>
</feature>
<accession>A0A081RSJ1</accession>
<evidence type="ECO:0000313" key="3">
    <source>
        <dbReference type="Proteomes" id="UP000028002"/>
    </source>
</evidence>
<feature type="non-terminal residue" evidence="2">
    <location>
        <position position="118"/>
    </location>
</feature>
<dbReference type="Pfam" id="PF05598">
    <property type="entry name" value="DUF772"/>
    <property type="match status" value="1"/>
</dbReference>
<name>A0A081RSJ1_PHOTE</name>
<sequence length="118" mass="13796">MLRTPPPQTFPPETLSLDELVPKNHLVRQVDAAIDFEFIRELVTPLYCHNNGRPAIDLVMLIKMMLLSYLFEWTTFFIMKKTNPVLLRVSQKLMLSIKIGVLSVKRRSFMTLFTRTLE</sequence>
<reference evidence="2 3" key="1">
    <citation type="submission" date="2014-03" db="EMBL/GenBank/DDBJ databases">
        <title>Draft Genome of Photorhabdus temperata Meg1.</title>
        <authorList>
            <person name="Hurst S.G.IV."/>
            <person name="Morris K."/>
            <person name="Thomas K."/>
            <person name="Tisa L.S."/>
        </authorList>
    </citation>
    <scope>NUCLEOTIDE SEQUENCE [LARGE SCALE GENOMIC DNA]</scope>
    <source>
        <strain evidence="2 3">Meg1</strain>
    </source>
</reference>
<gene>
    <name evidence="2" type="ORF">MEG1DRAFT_03774</name>
</gene>
<proteinExistence type="predicted"/>
<organism evidence="2 3">
    <name type="scientific">Photorhabdus temperata subsp. temperata Meg1</name>
    <dbReference type="NCBI Taxonomy" id="1393735"/>
    <lineage>
        <taxon>Bacteria</taxon>
        <taxon>Pseudomonadati</taxon>
        <taxon>Pseudomonadota</taxon>
        <taxon>Gammaproteobacteria</taxon>
        <taxon>Enterobacterales</taxon>
        <taxon>Morganellaceae</taxon>
        <taxon>Photorhabdus</taxon>
    </lineage>
</organism>